<reference evidence="3" key="1">
    <citation type="submission" date="2016-11" db="UniProtKB">
        <authorList>
            <consortium name="WormBaseParasite"/>
        </authorList>
    </citation>
    <scope>IDENTIFICATION</scope>
</reference>
<evidence type="ECO:0000313" key="2">
    <source>
        <dbReference type="Proteomes" id="UP000095282"/>
    </source>
</evidence>
<sequence>MRDDEGRATDKQALRYSHTHPTPFQRGHSDLFVMTNQPSLGPLTSCEVHYDGQKESLGTPWKLHTIVVFHHENGKVYSFQRDPKQSTESVAMFVCKDSGVRVIPAKMGDPFF</sequence>
<evidence type="ECO:0000256" key="1">
    <source>
        <dbReference type="SAM" id="MobiDB-lite"/>
    </source>
</evidence>
<dbReference type="STRING" id="1561998.A0A1I7TF35"/>
<dbReference type="Proteomes" id="UP000095282">
    <property type="component" value="Unplaced"/>
</dbReference>
<feature type="compositionally biased region" description="Basic and acidic residues" evidence="1">
    <location>
        <begin position="1"/>
        <end position="13"/>
    </location>
</feature>
<dbReference type="Gene3D" id="2.60.60.20">
    <property type="entry name" value="PLAT/LH2 domain"/>
    <property type="match status" value="1"/>
</dbReference>
<accession>A0A1I7TF35</accession>
<protein>
    <submittedName>
        <fullName evidence="3">DUF1653 domain-containing protein</fullName>
    </submittedName>
</protein>
<keyword evidence="2" id="KW-1185">Reference proteome</keyword>
<dbReference type="SUPFAM" id="SSF49723">
    <property type="entry name" value="Lipase/lipooxygenase domain (PLAT/LH2 domain)"/>
    <property type="match status" value="1"/>
</dbReference>
<proteinExistence type="predicted"/>
<name>A0A1I7TF35_9PELO</name>
<organism evidence="2 3">
    <name type="scientific">Caenorhabditis tropicalis</name>
    <dbReference type="NCBI Taxonomy" id="1561998"/>
    <lineage>
        <taxon>Eukaryota</taxon>
        <taxon>Metazoa</taxon>
        <taxon>Ecdysozoa</taxon>
        <taxon>Nematoda</taxon>
        <taxon>Chromadorea</taxon>
        <taxon>Rhabditida</taxon>
        <taxon>Rhabditina</taxon>
        <taxon>Rhabditomorpha</taxon>
        <taxon>Rhabditoidea</taxon>
        <taxon>Rhabditidae</taxon>
        <taxon>Peloderinae</taxon>
        <taxon>Caenorhabditis</taxon>
    </lineage>
</organism>
<dbReference type="AlphaFoldDB" id="A0A1I7TF35"/>
<evidence type="ECO:0000313" key="3">
    <source>
        <dbReference type="WBParaSite" id="Csp11.Scaffold597.g5320.t2"/>
    </source>
</evidence>
<dbReference type="InterPro" id="IPR036392">
    <property type="entry name" value="PLAT/LH2_dom_sf"/>
</dbReference>
<dbReference type="WBParaSite" id="Csp11.Scaffold597.g5320.t2">
    <property type="protein sequence ID" value="Csp11.Scaffold597.g5320.t2"/>
    <property type="gene ID" value="Csp11.Scaffold597.g5320"/>
</dbReference>
<feature type="region of interest" description="Disordered" evidence="1">
    <location>
        <begin position="1"/>
        <end position="29"/>
    </location>
</feature>